<proteinExistence type="predicted"/>
<dbReference type="InterPro" id="IPR041397">
    <property type="entry name" value="ThiD2"/>
</dbReference>
<accession>A0A377JW78</accession>
<protein>
    <submittedName>
        <fullName evidence="2">Putative thiamine-phosphate pyrophosphorylase</fullName>
        <ecNumber evidence="2">2.5.1.3</ecNumber>
    </submittedName>
</protein>
<name>A0A377JW78_9HELI</name>
<dbReference type="AlphaFoldDB" id="A0A377JW78"/>
<dbReference type="GO" id="GO:0004789">
    <property type="term" value="F:thiamine-phosphate diphosphorylase activity"/>
    <property type="evidence" value="ECO:0007669"/>
    <property type="project" value="UniProtKB-EC"/>
</dbReference>
<keyword evidence="2" id="KW-0808">Transferase</keyword>
<organism evidence="2 3">
    <name type="scientific">Helicobacter cinaedi</name>
    <dbReference type="NCBI Taxonomy" id="213"/>
    <lineage>
        <taxon>Bacteria</taxon>
        <taxon>Pseudomonadati</taxon>
        <taxon>Campylobacterota</taxon>
        <taxon>Epsilonproteobacteria</taxon>
        <taxon>Campylobacterales</taxon>
        <taxon>Helicobacteraceae</taxon>
        <taxon>Helicobacter</taxon>
    </lineage>
</organism>
<dbReference type="Pfam" id="PF17792">
    <property type="entry name" value="ThiD2"/>
    <property type="match status" value="1"/>
</dbReference>
<evidence type="ECO:0000313" key="3">
    <source>
        <dbReference type="Proteomes" id="UP000255335"/>
    </source>
</evidence>
<dbReference type="EMBL" id="UGHZ01000003">
    <property type="protein sequence ID" value="STP13480.1"/>
    <property type="molecule type" value="Genomic_DNA"/>
</dbReference>
<evidence type="ECO:0000259" key="1">
    <source>
        <dbReference type="Pfam" id="PF17792"/>
    </source>
</evidence>
<reference evidence="2 3" key="1">
    <citation type="submission" date="2018-06" db="EMBL/GenBank/DDBJ databases">
        <authorList>
            <consortium name="Pathogen Informatics"/>
            <person name="Doyle S."/>
        </authorList>
    </citation>
    <scope>NUCLEOTIDE SEQUENCE [LARGE SCALE GENOMIC DNA]</scope>
    <source>
        <strain evidence="2 3">NCTC12221</strain>
    </source>
</reference>
<sequence length="135" mass="15898">MEVGRVIDANLNRLREGIRVIEDTLRYFHNDKTLSFLCKTLRHKLKLSTSLDLLDYRDIQGDVAKQSSKDELLRENLNALVMANFKRAQESARVLEEYTKLAPHLGDTHAFKQIRYELYDIEKQYFQAYCSSLRQ</sequence>
<feature type="domain" description="ThiD2" evidence="1">
    <location>
        <begin position="5"/>
        <end position="124"/>
    </location>
</feature>
<dbReference type="RefSeq" id="WP_104743425.1">
    <property type="nucleotide sequence ID" value="NZ_FZMJ01000018.1"/>
</dbReference>
<gene>
    <name evidence="2" type="ORF">NCTC12221_01556</name>
</gene>
<dbReference type="Proteomes" id="UP000255335">
    <property type="component" value="Unassembled WGS sequence"/>
</dbReference>
<evidence type="ECO:0000313" key="2">
    <source>
        <dbReference type="EMBL" id="STP13480.1"/>
    </source>
</evidence>
<dbReference type="EC" id="2.5.1.3" evidence="2"/>